<dbReference type="GO" id="GO:0005829">
    <property type="term" value="C:cytosol"/>
    <property type="evidence" value="ECO:0007669"/>
    <property type="project" value="TreeGrafter"/>
</dbReference>
<evidence type="ECO:0000256" key="1">
    <source>
        <dbReference type="ARBA" id="ARBA00005079"/>
    </source>
</evidence>
<dbReference type="EC" id="4.1.1.45" evidence="4"/>
<dbReference type="GO" id="GO:0019748">
    <property type="term" value="P:secondary metabolic process"/>
    <property type="evidence" value="ECO:0007669"/>
    <property type="project" value="TreeGrafter"/>
</dbReference>
<comment type="similarity">
    <text evidence="2">Belongs to the metallo-dependent hydrolases superfamily. ACMSD family.</text>
</comment>
<evidence type="ECO:0000256" key="9">
    <source>
        <dbReference type="ARBA" id="ARBA00023239"/>
    </source>
</evidence>
<sequence length="326" mass="35089">MSQLSTCGVVDVHTHAIPDRLPDLTRYDGEWPSLVHTAERTAQLLIGGSPYRVLDDRCWSVERRLADMDAEGIDIQVLSPIPVTLSHDQPVAGAVVLAQAQNDYFAQMVACAPDRFRALGSVPLQDPSAAVDELVRCIDELGLLGVEIGTRVGDLELSAPEFEDFFDAAADRGAFILIHPVDRALDPRHVELGMAFGMGMPAETATAGAALVTGPHRRGGAHICLAHGGGTLPAVLPRLDKGAELAGSQDPRPSDRARQLWCDSLTYDAASLELAMKRFGSNHVLLGTDYPFVARETPPGAVLDAFDVSVRDVVMRRNPAQFITAR</sequence>
<accession>A0A402CLZ8</accession>
<evidence type="ECO:0000256" key="7">
    <source>
        <dbReference type="ARBA" id="ARBA00022793"/>
    </source>
</evidence>
<dbReference type="RefSeq" id="WP_124396152.1">
    <property type="nucleotide sequence ID" value="NZ_BHYM01000098.1"/>
</dbReference>
<dbReference type="InterPro" id="IPR032466">
    <property type="entry name" value="Metal_Hydrolase"/>
</dbReference>
<dbReference type="Proteomes" id="UP000287519">
    <property type="component" value="Unassembled WGS sequence"/>
</dbReference>
<evidence type="ECO:0000256" key="8">
    <source>
        <dbReference type="ARBA" id="ARBA00022833"/>
    </source>
</evidence>
<evidence type="ECO:0000256" key="5">
    <source>
        <dbReference type="ARBA" id="ARBA00021214"/>
    </source>
</evidence>
<dbReference type="OrthoDB" id="8673173at2"/>
<comment type="pathway">
    <text evidence="1">Secondary metabolite metabolism; quinolate metabolism.</text>
</comment>
<dbReference type="PANTHER" id="PTHR21240">
    <property type="entry name" value="2-AMINO-3-CARBOXYLMUCONATE-6-SEMIALDEHYDE DECARBOXYLASE"/>
    <property type="match status" value="1"/>
</dbReference>
<dbReference type="Pfam" id="PF04909">
    <property type="entry name" value="Amidohydro_2"/>
    <property type="match status" value="1"/>
</dbReference>
<dbReference type="InterPro" id="IPR032465">
    <property type="entry name" value="ACMSD"/>
</dbReference>
<keyword evidence="13" id="KW-1185">Reference proteome</keyword>
<dbReference type="AlphaFoldDB" id="A0A402CLZ8"/>
<proteinExistence type="inferred from homology"/>
<keyword evidence="6" id="KW-0479">Metal-binding</keyword>
<dbReference type="EMBL" id="BHYM01000098">
    <property type="protein sequence ID" value="GCE44594.1"/>
    <property type="molecule type" value="Genomic_DNA"/>
</dbReference>
<dbReference type="SUPFAM" id="SSF51556">
    <property type="entry name" value="Metallo-dependent hydrolases"/>
    <property type="match status" value="1"/>
</dbReference>
<evidence type="ECO:0000256" key="3">
    <source>
        <dbReference type="ARBA" id="ARBA00011245"/>
    </source>
</evidence>
<organism evidence="12 13">
    <name type="scientific">Rhodococcus wratislaviensis</name>
    <name type="common">Tsukamurella wratislaviensis</name>
    <dbReference type="NCBI Taxonomy" id="44752"/>
    <lineage>
        <taxon>Bacteria</taxon>
        <taxon>Bacillati</taxon>
        <taxon>Actinomycetota</taxon>
        <taxon>Actinomycetes</taxon>
        <taxon>Mycobacteriales</taxon>
        <taxon>Nocardiaceae</taxon>
        <taxon>Rhodococcus</taxon>
    </lineage>
</organism>
<dbReference type="InterPro" id="IPR006680">
    <property type="entry name" value="Amidohydro-rel"/>
</dbReference>
<gene>
    <name evidence="12" type="ORF">Rhow_009015</name>
</gene>
<evidence type="ECO:0000256" key="10">
    <source>
        <dbReference type="ARBA" id="ARBA00031120"/>
    </source>
</evidence>
<evidence type="ECO:0000313" key="12">
    <source>
        <dbReference type="EMBL" id="GCE44594.1"/>
    </source>
</evidence>
<keyword evidence="9" id="KW-0456">Lyase</keyword>
<evidence type="ECO:0000256" key="6">
    <source>
        <dbReference type="ARBA" id="ARBA00022723"/>
    </source>
</evidence>
<dbReference type="GO" id="GO:0001760">
    <property type="term" value="F:aminocarboxymuconate-semialdehyde decarboxylase activity"/>
    <property type="evidence" value="ECO:0007669"/>
    <property type="project" value="UniProtKB-EC"/>
</dbReference>
<comment type="subunit">
    <text evidence="3">Monomer.</text>
</comment>
<reference evidence="12 13" key="1">
    <citation type="submission" date="2018-11" db="EMBL/GenBank/DDBJ databases">
        <title>Microbial catabolism of amino acid.</title>
        <authorList>
            <person name="Hibi M."/>
            <person name="Ogawa J."/>
        </authorList>
    </citation>
    <scope>NUCLEOTIDE SEQUENCE [LARGE SCALE GENOMIC DNA]</scope>
    <source>
        <strain evidence="12 13">C31-06</strain>
    </source>
</reference>
<name>A0A402CLZ8_RHOWR</name>
<dbReference type="GO" id="GO:0046872">
    <property type="term" value="F:metal ion binding"/>
    <property type="evidence" value="ECO:0007669"/>
    <property type="project" value="UniProtKB-KW"/>
</dbReference>
<protein>
    <recommendedName>
        <fullName evidence="5">2-amino-3-carboxymuconate-6-semialdehyde decarboxylase</fullName>
        <ecNumber evidence="4">4.1.1.45</ecNumber>
    </recommendedName>
    <alternativeName>
        <fullName evidence="10">Picolinate carboxylase</fullName>
    </alternativeName>
</protein>
<keyword evidence="7" id="KW-0210">Decarboxylase</keyword>
<dbReference type="PANTHER" id="PTHR21240:SF27">
    <property type="entry name" value="2-AMINO-3-CARBOXYMUCONATE-6-SEMIALDEHYDE DECARBOXYLASE"/>
    <property type="match status" value="1"/>
</dbReference>
<dbReference type="Gene3D" id="3.20.20.140">
    <property type="entry name" value="Metal-dependent hydrolases"/>
    <property type="match status" value="1"/>
</dbReference>
<evidence type="ECO:0000256" key="4">
    <source>
        <dbReference type="ARBA" id="ARBA00012365"/>
    </source>
</evidence>
<evidence type="ECO:0000313" key="13">
    <source>
        <dbReference type="Proteomes" id="UP000287519"/>
    </source>
</evidence>
<evidence type="ECO:0000256" key="2">
    <source>
        <dbReference type="ARBA" id="ARBA00005871"/>
    </source>
</evidence>
<evidence type="ECO:0000259" key="11">
    <source>
        <dbReference type="Pfam" id="PF04909"/>
    </source>
</evidence>
<comment type="caution">
    <text evidence="12">The sequence shown here is derived from an EMBL/GenBank/DDBJ whole genome shotgun (WGS) entry which is preliminary data.</text>
</comment>
<feature type="domain" description="Amidohydrolase-related" evidence="11">
    <location>
        <begin position="10"/>
        <end position="321"/>
    </location>
</feature>
<keyword evidence="8" id="KW-0862">Zinc</keyword>
<dbReference type="GO" id="GO:0016787">
    <property type="term" value="F:hydrolase activity"/>
    <property type="evidence" value="ECO:0007669"/>
    <property type="project" value="InterPro"/>
</dbReference>